<accession>A0AAW2QZR6</accession>
<evidence type="ECO:0000256" key="2">
    <source>
        <dbReference type="SAM" id="MobiDB-lite"/>
    </source>
</evidence>
<feature type="domain" description="PH" evidence="3">
    <location>
        <begin position="740"/>
        <end position="852"/>
    </location>
</feature>
<proteinExistence type="predicted"/>
<dbReference type="PANTHER" id="PTHR45523">
    <property type="entry name" value="TETRATRICOPEPTIDE REPEAT (TPR)-CONTAINING PROTEIN-RELATED"/>
    <property type="match status" value="1"/>
</dbReference>
<dbReference type="Gene3D" id="2.30.29.30">
    <property type="entry name" value="Pleckstrin-homology domain (PH domain)/Phosphotyrosine-binding domain (PTB)"/>
    <property type="match status" value="1"/>
</dbReference>
<gene>
    <name evidence="4" type="ORF">Scaly_0978400</name>
</gene>
<dbReference type="Pfam" id="PF12624">
    <property type="entry name" value="VPS13_N"/>
    <property type="match status" value="1"/>
</dbReference>
<dbReference type="EMBL" id="JACGWM010000005">
    <property type="protein sequence ID" value="KAL0372968.1"/>
    <property type="molecule type" value="Genomic_DNA"/>
</dbReference>
<keyword evidence="1" id="KW-0813">Transport</keyword>
<dbReference type="PROSITE" id="PS50003">
    <property type="entry name" value="PH_DOMAIN"/>
    <property type="match status" value="1"/>
</dbReference>
<dbReference type="Pfam" id="PF00169">
    <property type="entry name" value="PH"/>
    <property type="match status" value="1"/>
</dbReference>
<dbReference type="InterPro" id="IPR026854">
    <property type="entry name" value="VPS13_N"/>
</dbReference>
<dbReference type="SMART" id="SM00233">
    <property type="entry name" value="PH"/>
    <property type="match status" value="1"/>
</dbReference>
<sequence>MTLDKLSAFTVDDKGEETFLTGGALERIQKSVELERMAIYLDSDISPWHIEKPWEDLLPYEWGQIFKFGTKDGKPAADYLEKHSYLLQPVSGNAKYSKDRPDISSRNGQPLQKAAVNLDDVTLSLSKSGYRDLLKLADNFTAFNQRLKYAHYRPHVSVKNDPRSWWKYACRAGSEQMKKSSGKMPWEQVLRYARLRKKYITLYAALLKSDLDRAVVDDHKDIEELDRELEIDIILQWRMLAHKFVEQSAGSELYLKQKAKKSWWSFGWTSQPVKDENEPGTLTEEDWKRLNDIIGYKEGDDEELLIHDKGDLPYMLLKLHMKHNASKLIDSEECLADLSCDNLEGCIKLYSEAKVINIKLGSYRLLSPNGLLAESESASDSLVGVFCYKPLDVDVDWSLVAKASPCYVTYLKDSINQIINFFQTSATVSQTLVQETASAVQMTIDEVKRSAAKQVNRALKDRTSLEDKQDFKAIGHALKLSRKWHRGLLLIAEGLIKREVISETLEEIGLRVKPPAFSHHRVISPNRTKFECQACSRFSGLGRQKNLICLLKQHNPVTSHESSWWSSLFALVNEAVFVLDLDIAAPKITIPTDFYPDTVHPTKLLIDLGKLLIRSQDDAEYASPEEANMYTQFDLVLRDVSAFLVDGDYSWSQASLSRVDGSSKYSFISFLPVIDKCGVFLKLQQIRSPVASFPSTRVAMRLPSIGLHFSPSRYHRLMQVAKIFQGEDADHPDLVCPWDEADFAGWLYHLNRKGVGGREAVWQRRYFCVVGPFLYILESPESRNYKQYFSLRGKQLYQVPPDFVGNVEHLLAVCDADRSYLKVVEDANALILRCDSENSRRTWQSYLQGAIYRASGATPVTGLIETLSDSEDSEVENHDSVDASKMEKFFLTGALDELKISFSYSSLQDPSFMKLLLAEEKRLLEFRAIGGQVELSMRADDILIGTVLKALEIEDLVRRKGTSQISYLARSFIRNEDLPSLLDNIDIPTQASNVFSQDDGDDEFYEVSEELNDSVPDSPGDGMEYLNTRTTTQADSSDLKAPSFTRVAGLLPFEVAHTEAGQIRVTDALDSFVKAQIVIFDQNSSLYSDVDKQVTVTLSTLSFYCRRPTILAIMEFVNAINTLEDNSGTLTDTSSPAVASNDVSKEIVNDGLASARMEEPVVKSILGKGKSRVIFYLLLNMARAEIFLMKENDSKLATLTQDNFLTDIKVFPSSFRIKASLGNLRISDDSLHDSHMYFWACDMRNPGGNSFVELVFCSYNADDEDYEGYDYSLQGELSEVRIVYLNRFVQEVISYFMGLVPSDSKDVIQVKDQVTNSEKWLTRSEIEGSPAVKFDLSLKKPIIVMPKRTNSSDYLKLDVVQITVQNTFKWFGGSKTEINAVHVDILKILVEDINLNVGSGSELGESIIQDVKGVSFVIRRSLRDLVHQIPSLEVAVTIEELKAALSNKEYEIIIECAQANISETPNIVPLPGDEVLSPSIDVVGHTGSQALHPAKAEIQARGTWVATKVSVHINMVELCLHYGVSRDASLATLQCNRIVLNQVSGVWLLYKSNMVGEGFLSATLKDLVVVDDREGTEKELKLAFGKPDVDGHNPSQSVPGNMDHNTVESNPLANNARKYTPAILILDARFHESSTFVSLCIQRPQLLVALDFLLAVVEFFVPTVRSDVSNDENANSSHFLDAIVLDQPIFSQATAEFSISPQKPLVVDDERFEHFIYDGRGGTLYLKDRWGLNLSCPSMEALVYVGNGKKLQFRNVTIRNGAYLDSCILLGANSCYSADENDNVFLEGENGSPSDRNSGRSTTTHASQSVVSGRSTELIFELQAIGPELTFYNKARNAGQLTLSNKLLHAQMDAFCRSTSYSCFSLILLALKFTLTHMEPLVMSTSPEVWHMAHGVHGRYCG</sequence>
<dbReference type="SUPFAM" id="SSF50729">
    <property type="entry name" value="PH domain-like"/>
    <property type="match status" value="1"/>
</dbReference>
<feature type="compositionally biased region" description="Polar residues" evidence="2">
    <location>
        <begin position="1791"/>
        <end position="1809"/>
    </location>
</feature>
<evidence type="ECO:0000259" key="3">
    <source>
        <dbReference type="PROSITE" id="PS50003"/>
    </source>
</evidence>
<reference evidence="4" key="2">
    <citation type="journal article" date="2024" name="Plant">
        <title>Genomic evolution and insights into agronomic trait innovations of Sesamum species.</title>
        <authorList>
            <person name="Miao H."/>
            <person name="Wang L."/>
            <person name="Qu L."/>
            <person name="Liu H."/>
            <person name="Sun Y."/>
            <person name="Le M."/>
            <person name="Wang Q."/>
            <person name="Wei S."/>
            <person name="Zheng Y."/>
            <person name="Lin W."/>
            <person name="Duan Y."/>
            <person name="Cao H."/>
            <person name="Xiong S."/>
            <person name="Wang X."/>
            <person name="Wei L."/>
            <person name="Li C."/>
            <person name="Ma Q."/>
            <person name="Ju M."/>
            <person name="Zhao R."/>
            <person name="Li G."/>
            <person name="Mu C."/>
            <person name="Tian Q."/>
            <person name="Mei H."/>
            <person name="Zhang T."/>
            <person name="Gao T."/>
            <person name="Zhang H."/>
        </authorList>
    </citation>
    <scope>NUCLEOTIDE SEQUENCE</scope>
    <source>
        <strain evidence="4">KEN8</strain>
    </source>
</reference>
<evidence type="ECO:0000313" key="4">
    <source>
        <dbReference type="EMBL" id="KAL0372968.1"/>
    </source>
</evidence>
<dbReference type="InterPro" id="IPR001849">
    <property type="entry name" value="PH_domain"/>
</dbReference>
<dbReference type="PANTHER" id="PTHR45523:SF3">
    <property type="entry name" value="VACUOLAR PROTEIN SORTING-ASSOCIATED PROTEIN 13A"/>
    <property type="match status" value="1"/>
</dbReference>
<comment type="caution">
    <text evidence="4">The sequence shown here is derived from an EMBL/GenBank/DDBJ whole genome shotgun (WGS) entry which is preliminary data.</text>
</comment>
<protein>
    <submittedName>
        <fullName evidence="4">Vacuolar protein sorting-associated protein 13A</fullName>
    </submittedName>
</protein>
<feature type="region of interest" description="Disordered" evidence="2">
    <location>
        <begin position="1786"/>
        <end position="1809"/>
    </location>
</feature>
<organism evidence="4">
    <name type="scientific">Sesamum calycinum</name>
    <dbReference type="NCBI Taxonomy" id="2727403"/>
    <lineage>
        <taxon>Eukaryota</taxon>
        <taxon>Viridiplantae</taxon>
        <taxon>Streptophyta</taxon>
        <taxon>Embryophyta</taxon>
        <taxon>Tracheophyta</taxon>
        <taxon>Spermatophyta</taxon>
        <taxon>Magnoliopsida</taxon>
        <taxon>eudicotyledons</taxon>
        <taxon>Gunneridae</taxon>
        <taxon>Pentapetalae</taxon>
        <taxon>asterids</taxon>
        <taxon>lamiids</taxon>
        <taxon>Lamiales</taxon>
        <taxon>Pedaliaceae</taxon>
        <taxon>Sesamum</taxon>
    </lineage>
</organism>
<evidence type="ECO:0000256" key="1">
    <source>
        <dbReference type="ARBA" id="ARBA00022448"/>
    </source>
</evidence>
<reference evidence="4" key="1">
    <citation type="submission" date="2020-06" db="EMBL/GenBank/DDBJ databases">
        <authorList>
            <person name="Li T."/>
            <person name="Hu X."/>
            <person name="Zhang T."/>
            <person name="Song X."/>
            <person name="Zhang H."/>
            <person name="Dai N."/>
            <person name="Sheng W."/>
            <person name="Hou X."/>
            <person name="Wei L."/>
        </authorList>
    </citation>
    <scope>NUCLEOTIDE SEQUENCE</scope>
    <source>
        <strain evidence="4">KEN8</strain>
        <tissue evidence="4">Leaf</tissue>
    </source>
</reference>
<name>A0AAW2QZR6_9LAMI</name>
<dbReference type="InterPro" id="IPR011993">
    <property type="entry name" value="PH-like_dom_sf"/>
</dbReference>